<evidence type="ECO:0000256" key="8">
    <source>
        <dbReference type="ARBA" id="ARBA00023014"/>
    </source>
</evidence>
<evidence type="ECO:0000256" key="11">
    <source>
        <dbReference type="RuleBase" id="RU366059"/>
    </source>
</evidence>
<dbReference type="GO" id="GO:0046872">
    <property type="term" value="F:metal ion binding"/>
    <property type="evidence" value="ECO:0007669"/>
    <property type="project" value="UniProtKB-KW"/>
</dbReference>
<accession>D9R613</accession>
<dbReference type="GO" id="GO:0003941">
    <property type="term" value="F:L-serine ammonia-lyase activity"/>
    <property type="evidence" value="ECO:0007669"/>
    <property type="project" value="UniProtKB-UniRule"/>
</dbReference>
<evidence type="ECO:0000256" key="4">
    <source>
        <dbReference type="ARBA" id="ARBA00022432"/>
    </source>
</evidence>
<dbReference type="InterPro" id="IPR004642">
    <property type="entry name" value="Ser_deHydtase_asu"/>
</dbReference>
<keyword evidence="9 11" id="KW-0456">Lyase</keyword>
<dbReference type="HOGENOM" id="CLU_022305_2_0_9"/>
<keyword evidence="14" id="KW-1185">Reference proteome</keyword>
<keyword evidence="4 11" id="KW-0312">Gluconeogenesis</keyword>
<keyword evidence="5 11" id="KW-0004">4Fe-4S</keyword>
<proteinExistence type="inferred from homology"/>
<evidence type="ECO:0000256" key="9">
    <source>
        <dbReference type="ARBA" id="ARBA00023239"/>
    </source>
</evidence>
<dbReference type="GO" id="GO:0006094">
    <property type="term" value="P:gluconeogenesis"/>
    <property type="evidence" value="ECO:0007669"/>
    <property type="project" value="UniProtKB-KW"/>
</dbReference>
<evidence type="ECO:0000313" key="14">
    <source>
        <dbReference type="Proteomes" id="UP000001662"/>
    </source>
</evidence>
<dbReference type="InterPro" id="IPR005130">
    <property type="entry name" value="Ser_deHydtase-like_asu"/>
</dbReference>
<dbReference type="EC" id="4.3.1.17" evidence="11"/>
<keyword evidence="6 11" id="KW-0479">Metal-binding</keyword>
<evidence type="ECO:0000256" key="5">
    <source>
        <dbReference type="ARBA" id="ARBA00022485"/>
    </source>
</evidence>
<sequence>MQLKYKSVEELVSAASSSNKKLSEIVLTQQAWDMETTEEALYANMKNSFTVMRESVLNGMDESLRSSSGLSGGAAAKLKKAVEEGKNHYGHLLGNAISMALAVTEYNSCMGQIVAAPTAGSCGVIPAALISVMEEFDLPEHDIIMSMFTASAIGMVIAKCASIAGAEGGCQAEVGSASAMAAAALTEIFGGTPQMVSDSCAIALKNTMGLVCDPVAGLVEVPCIKRNAMGVANAFTASELACAGITSVIPADEVILAMKQVGDLMSSSLKETSEGGLAATPTGCRLRRQIFGSDPA</sequence>
<organism evidence="13 14">
    <name type="scientific">Lacrimispora saccharolytica (strain ATCC 35040 / DSM 2544 / NRCC 2533 / WM1)</name>
    <name type="common">Clostridium saccharolyticum</name>
    <dbReference type="NCBI Taxonomy" id="610130"/>
    <lineage>
        <taxon>Bacteria</taxon>
        <taxon>Bacillati</taxon>
        <taxon>Bacillota</taxon>
        <taxon>Clostridia</taxon>
        <taxon>Lachnospirales</taxon>
        <taxon>Lachnospiraceae</taxon>
        <taxon>Lacrimispora</taxon>
    </lineage>
</organism>
<evidence type="ECO:0000256" key="6">
    <source>
        <dbReference type="ARBA" id="ARBA00022723"/>
    </source>
</evidence>
<feature type="domain" description="Serine dehydratase-like alpha subunit" evidence="12">
    <location>
        <begin position="19"/>
        <end position="278"/>
    </location>
</feature>
<name>D9R613_LACSW</name>
<evidence type="ECO:0000256" key="7">
    <source>
        <dbReference type="ARBA" id="ARBA00023004"/>
    </source>
</evidence>
<dbReference type="STRING" id="610130.Closa_0825"/>
<dbReference type="EMBL" id="CP002109">
    <property type="protein sequence ID" value="ADL03447.1"/>
    <property type="molecule type" value="Genomic_DNA"/>
</dbReference>
<dbReference type="PANTHER" id="PTHR30182">
    <property type="entry name" value="L-SERINE DEHYDRATASE"/>
    <property type="match status" value="1"/>
</dbReference>
<evidence type="ECO:0000256" key="1">
    <source>
        <dbReference type="ARBA" id="ARBA00001966"/>
    </source>
</evidence>
<comment type="similarity">
    <text evidence="3 11">Belongs to the iron-sulfur dependent L-serine dehydratase family.</text>
</comment>
<dbReference type="PANTHER" id="PTHR30182:SF1">
    <property type="entry name" value="L-SERINE DEHYDRATASE 1"/>
    <property type="match status" value="1"/>
</dbReference>
<dbReference type="OrthoDB" id="9805537at2"/>
<dbReference type="RefSeq" id="WP_013271542.1">
    <property type="nucleotide sequence ID" value="NC_014376.1"/>
</dbReference>
<evidence type="ECO:0000313" key="13">
    <source>
        <dbReference type="EMBL" id="ADL03447.1"/>
    </source>
</evidence>
<dbReference type="Pfam" id="PF03313">
    <property type="entry name" value="SDH_alpha"/>
    <property type="match status" value="1"/>
</dbReference>
<gene>
    <name evidence="13" type="ordered locus">Closa_0825</name>
</gene>
<dbReference type="eggNOG" id="COG1760">
    <property type="taxonomic scope" value="Bacteria"/>
</dbReference>
<keyword evidence="7 11" id="KW-0408">Iron</keyword>
<dbReference type="Proteomes" id="UP000001662">
    <property type="component" value="Chromosome"/>
</dbReference>
<dbReference type="PaxDb" id="610130-Closa_0825"/>
<dbReference type="GO" id="GO:0051539">
    <property type="term" value="F:4 iron, 4 sulfur cluster binding"/>
    <property type="evidence" value="ECO:0007669"/>
    <property type="project" value="UniProtKB-UniRule"/>
</dbReference>
<dbReference type="NCBIfam" id="TIGR00718">
    <property type="entry name" value="sda_alpha"/>
    <property type="match status" value="1"/>
</dbReference>
<reference evidence="13" key="1">
    <citation type="submission" date="2010-07" db="EMBL/GenBank/DDBJ databases">
        <title>Complete sequence of Clostridium saccharolyticum WM1.</title>
        <authorList>
            <consortium name="US DOE Joint Genome Institute"/>
            <person name="Lucas S."/>
            <person name="Copeland A."/>
            <person name="Lapidus A."/>
            <person name="Cheng J.-F."/>
            <person name="Bruce D."/>
            <person name="Goodwin L."/>
            <person name="Pitluck S."/>
            <person name="Chertkov O."/>
            <person name="Detter J.C."/>
            <person name="Han C."/>
            <person name="Tapia R."/>
            <person name="Land M."/>
            <person name="Hauser L."/>
            <person name="Chang Y.-J."/>
            <person name="Jeffries C."/>
            <person name="Kyrpides N."/>
            <person name="Ivanova N."/>
            <person name="Mikhailova N."/>
            <person name="Mouttaki H."/>
            <person name="Lin L."/>
            <person name="Zhou J."/>
            <person name="Hemme C.L."/>
            <person name="Woyke T."/>
        </authorList>
    </citation>
    <scope>NUCLEOTIDE SEQUENCE [LARGE SCALE GENOMIC DNA]</scope>
    <source>
        <strain evidence="13">WM1</strain>
    </source>
</reference>
<comment type="catalytic activity">
    <reaction evidence="10 11">
        <text>L-serine = pyruvate + NH4(+)</text>
        <dbReference type="Rhea" id="RHEA:19169"/>
        <dbReference type="ChEBI" id="CHEBI:15361"/>
        <dbReference type="ChEBI" id="CHEBI:28938"/>
        <dbReference type="ChEBI" id="CHEBI:33384"/>
        <dbReference type="EC" id="4.3.1.17"/>
    </reaction>
</comment>
<evidence type="ECO:0000256" key="2">
    <source>
        <dbReference type="ARBA" id="ARBA00004742"/>
    </source>
</evidence>
<evidence type="ECO:0000259" key="12">
    <source>
        <dbReference type="Pfam" id="PF03313"/>
    </source>
</evidence>
<keyword evidence="8 11" id="KW-0411">Iron-sulfur</keyword>
<dbReference type="KEGG" id="csh:Closa_0825"/>
<dbReference type="InterPro" id="IPR051318">
    <property type="entry name" value="Fe-S_L-Ser"/>
</dbReference>
<evidence type="ECO:0000256" key="3">
    <source>
        <dbReference type="ARBA" id="ARBA00008636"/>
    </source>
</evidence>
<comment type="cofactor">
    <cofactor evidence="1 11">
        <name>[4Fe-4S] cluster</name>
        <dbReference type="ChEBI" id="CHEBI:49883"/>
    </cofactor>
</comment>
<evidence type="ECO:0000256" key="10">
    <source>
        <dbReference type="ARBA" id="ARBA00049406"/>
    </source>
</evidence>
<dbReference type="AlphaFoldDB" id="D9R613"/>
<comment type="pathway">
    <text evidence="2">Carbohydrate biosynthesis; gluconeogenesis.</text>
</comment>
<protein>
    <recommendedName>
        <fullName evidence="11">L-serine dehydratase</fullName>
        <ecNumber evidence="11">4.3.1.17</ecNumber>
    </recommendedName>
</protein>